<dbReference type="EMBL" id="BMTD01000035">
    <property type="protein sequence ID" value="GGV29014.1"/>
    <property type="molecule type" value="Genomic_DNA"/>
</dbReference>
<name>A0A918MG90_9ACTN</name>
<comment type="caution">
    <text evidence="2">The sequence shown here is derived from an EMBL/GenBank/DDBJ whole genome shotgun (WGS) entry which is preliminary data.</text>
</comment>
<proteinExistence type="predicted"/>
<organism evidence="2 3">
    <name type="scientific">Streptomyces filipinensis</name>
    <dbReference type="NCBI Taxonomy" id="66887"/>
    <lineage>
        <taxon>Bacteria</taxon>
        <taxon>Bacillati</taxon>
        <taxon>Actinomycetota</taxon>
        <taxon>Actinomycetes</taxon>
        <taxon>Kitasatosporales</taxon>
        <taxon>Streptomycetaceae</taxon>
        <taxon>Streptomyces</taxon>
    </lineage>
</organism>
<reference evidence="2" key="1">
    <citation type="journal article" date="2014" name="Int. J. Syst. Evol. Microbiol.">
        <title>Complete genome sequence of Corynebacterium casei LMG S-19264T (=DSM 44701T), isolated from a smear-ripened cheese.</title>
        <authorList>
            <consortium name="US DOE Joint Genome Institute (JGI-PGF)"/>
            <person name="Walter F."/>
            <person name="Albersmeier A."/>
            <person name="Kalinowski J."/>
            <person name="Ruckert C."/>
        </authorList>
    </citation>
    <scope>NUCLEOTIDE SEQUENCE</scope>
    <source>
        <strain evidence="2">JCM 4369</strain>
    </source>
</reference>
<dbReference type="Proteomes" id="UP000618795">
    <property type="component" value="Unassembled WGS sequence"/>
</dbReference>
<evidence type="ECO:0000313" key="3">
    <source>
        <dbReference type="Proteomes" id="UP000618795"/>
    </source>
</evidence>
<gene>
    <name evidence="2" type="ORF">GCM10010260_81860</name>
</gene>
<dbReference type="AlphaFoldDB" id="A0A918MG90"/>
<protein>
    <submittedName>
        <fullName evidence="2">Uncharacterized protein</fullName>
    </submittedName>
</protein>
<dbReference type="RefSeq" id="WP_191878516.1">
    <property type="nucleotide sequence ID" value="NZ_BMTD01000035.1"/>
</dbReference>
<evidence type="ECO:0000313" key="2">
    <source>
        <dbReference type="EMBL" id="GGV29014.1"/>
    </source>
</evidence>
<feature type="region of interest" description="Disordered" evidence="1">
    <location>
        <begin position="1"/>
        <end position="33"/>
    </location>
</feature>
<accession>A0A918MG90</accession>
<keyword evidence="3" id="KW-1185">Reference proteome</keyword>
<reference evidence="2" key="2">
    <citation type="submission" date="2020-09" db="EMBL/GenBank/DDBJ databases">
        <authorList>
            <person name="Sun Q."/>
            <person name="Ohkuma M."/>
        </authorList>
    </citation>
    <scope>NUCLEOTIDE SEQUENCE</scope>
    <source>
        <strain evidence="2">JCM 4369</strain>
    </source>
</reference>
<sequence length="88" mass="9673">MSMAEMAGEPVDGESGREEGGRPQEPASPRRATVRRWAVRAAVELAVEAGQMAVDAWAPQWSGAAWALGKAVRLAVHRRKRRDRRPRG</sequence>
<evidence type="ECO:0000256" key="1">
    <source>
        <dbReference type="SAM" id="MobiDB-lite"/>
    </source>
</evidence>